<reference evidence="1" key="1">
    <citation type="submission" date="2020-06" db="EMBL/GenBank/DDBJ databases">
        <title>Draft genome of Bugula neritina, a colonial animal packing powerful symbionts and potential medicines.</title>
        <authorList>
            <person name="Rayko M."/>
        </authorList>
    </citation>
    <scope>NUCLEOTIDE SEQUENCE [LARGE SCALE GENOMIC DNA]</scope>
    <source>
        <strain evidence="1">Kwan_BN1</strain>
    </source>
</reference>
<comment type="caution">
    <text evidence="1">The sequence shown here is derived from an EMBL/GenBank/DDBJ whole genome shotgun (WGS) entry which is preliminary data.</text>
</comment>
<dbReference type="AlphaFoldDB" id="A0A7J7JJL0"/>
<keyword evidence="2" id="KW-1185">Reference proteome</keyword>
<dbReference type="Proteomes" id="UP000593567">
    <property type="component" value="Unassembled WGS sequence"/>
</dbReference>
<accession>A0A7J7JJL0</accession>
<protein>
    <submittedName>
        <fullName evidence="1">Uncharacterized protein</fullName>
    </submittedName>
</protein>
<dbReference type="EMBL" id="VXIV02002307">
    <property type="protein sequence ID" value="KAF6026295.1"/>
    <property type="molecule type" value="Genomic_DNA"/>
</dbReference>
<evidence type="ECO:0000313" key="2">
    <source>
        <dbReference type="Proteomes" id="UP000593567"/>
    </source>
</evidence>
<proteinExistence type="predicted"/>
<organism evidence="1 2">
    <name type="scientific">Bugula neritina</name>
    <name type="common">Brown bryozoan</name>
    <name type="synonym">Sertularia neritina</name>
    <dbReference type="NCBI Taxonomy" id="10212"/>
    <lineage>
        <taxon>Eukaryota</taxon>
        <taxon>Metazoa</taxon>
        <taxon>Spiralia</taxon>
        <taxon>Lophotrochozoa</taxon>
        <taxon>Bryozoa</taxon>
        <taxon>Gymnolaemata</taxon>
        <taxon>Cheilostomatida</taxon>
        <taxon>Flustrina</taxon>
        <taxon>Buguloidea</taxon>
        <taxon>Bugulidae</taxon>
        <taxon>Bugula</taxon>
    </lineage>
</organism>
<evidence type="ECO:0000313" key="1">
    <source>
        <dbReference type="EMBL" id="KAF6026295.1"/>
    </source>
</evidence>
<sequence length="77" mass="8907">MGRYSDARKILPHLHVSSTLAPVCLKNRVNVFQVISANIKRPSLQMRLKLNLIMKKLMLIVLSLNMKLQLTTRSRQH</sequence>
<name>A0A7J7JJL0_BUGNE</name>
<gene>
    <name evidence="1" type="ORF">EB796_015400</name>
</gene>